<keyword evidence="1 4" id="KW-0808">Transferase</keyword>
<proteinExistence type="predicted"/>
<dbReference type="Proteomes" id="UP000262802">
    <property type="component" value="Chromosome"/>
</dbReference>
<dbReference type="InterPro" id="IPR000182">
    <property type="entry name" value="GNAT_dom"/>
</dbReference>
<dbReference type="SUPFAM" id="SSF55729">
    <property type="entry name" value="Acyl-CoA N-acyltransferases (Nat)"/>
    <property type="match status" value="1"/>
</dbReference>
<dbReference type="InterPro" id="IPR050832">
    <property type="entry name" value="Bact_Acetyltransf"/>
</dbReference>
<evidence type="ECO:0000313" key="5">
    <source>
        <dbReference type="Proteomes" id="UP000262802"/>
    </source>
</evidence>
<protein>
    <submittedName>
        <fullName evidence="4">GNAT family N-acetyltransferase</fullName>
    </submittedName>
</protein>
<dbReference type="OrthoDB" id="1178186at2"/>
<dbReference type="AlphaFoldDB" id="A0A3B7R3G1"/>
<sequence length="141" mass="15667">MAADIRRISAADTYPLRHLVLWPDKPLAYVHVPDDAAGHHFGAYYDGKLVSVVSLFVQGPEARFRKFATHPDWQRQGMGSALLRHLMAEAARLGASELWCDARQEATGFYQKFGFVTEGSTFSKGTVAYVRMRCALPPPVA</sequence>
<dbReference type="Gene3D" id="3.40.630.30">
    <property type="match status" value="1"/>
</dbReference>
<dbReference type="PANTHER" id="PTHR43877">
    <property type="entry name" value="AMINOALKYLPHOSPHONATE N-ACETYLTRANSFERASE-RELATED-RELATED"/>
    <property type="match status" value="1"/>
</dbReference>
<dbReference type="CDD" id="cd04301">
    <property type="entry name" value="NAT_SF"/>
    <property type="match status" value="1"/>
</dbReference>
<organism evidence="4 5">
    <name type="scientific">Hymenobacter oligotrophus</name>
    <dbReference type="NCBI Taxonomy" id="2319843"/>
    <lineage>
        <taxon>Bacteria</taxon>
        <taxon>Pseudomonadati</taxon>
        <taxon>Bacteroidota</taxon>
        <taxon>Cytophagia</taxon>
        <taxon>Cytophagales</taxon>
        <taxon>Hymenobacteraceae</taxon>
        <taxon>Hymenobacter</taxon>
    </lineage>
</organism>
<reference evidence="4 5" key="1">
    <citation type="submission" date="2018-09" db="EMBL/GenBank/DDBJ databases">
        <title>Hymenobacter medium sp. nov., isolated from R2A medium.</title>
        <authorList>
            <person name="Yingchao G."/>
        </authorList>
    </citation>
    <scope>NUCLEOTIDE SEQUENCE [LARGE SCALE GENOMIC DNA]</scope>
    <source>
        <strain evidence="5">sh-6</strain>
    </source>
</reference>
<name>A0A3B7R3G1_9BACT</name>
<evidence type="ECO:0000256" key="2">
    <source>
        <dbReference type="ARBA" id="ARBA00023315"/>
    </source>
</evidence>
<dbReference type="InterPro" id="IPR016181">
    <property type="entry name" value="Acyl_CoA_acyltransferase"/>
</dbReference>
<feature type="domain" description="N-acetyltransferase" evidence="3">
    <location>
        <begin position="3"/>
        <end position="137"/>
    </location>
</feature>
<keyword evidence="2" id="KW-0012">Acyltransferase</keyword>
<dbReference type="PROSITE" id="PS51186">
    <property type="entry name" value="GNAT"/>
    <property type="match status" value="1"/>
</dbReference>
<dbReference type="RefSeq" id="WP_119446077.1">
    <property type="nucleotide sequence ID" value="NZ_CP032317.1"/>
</dbReference>
<evidence type="ECO:0000256" key="1">
    <source>
        <dbReference type="ARBA" id="ARBA00022679"/>
    </source>
</evidence>
<dbReference type="GO" id="GO:0016747">
    <property type="term" value="F:acyltransferase activity, transferring groups other than amino-acyl groups"/>
    <property type="evidence" value="ECO:0007669"/>
    <property type="project" value="InterPro"/>
</dbReference>
<gene>
    <name evidence="4" type="ORF">D3Y59_16725</name>
</gene>
<dbReference type="Pfam" id="PF13673">
    <property type="entry name" value="Acetyltransf_10"/>
    <property type="match status" value="1"/>
</dbReference>
<dbReference type="EMBL" id="CP032317">
    <property type="protein sequence ID" value="AYA38545.1"/>
    <property type="molecule type" value="Genomic_DNA"/>
</dbReference>
<evidence type="ECO:0000313" key="4">
    <source>
        <dbReference type="EMBL" id="AYA38545.1"/>
    </source>
</evidence>
<evidence type="ECO:0000259" key="3">
    <source>
        <dbReference type="PROSITE" id="PS51186"/>
    </source>
</evidence>
<keyword evidence="5" id="KW-1185">Reference proteome</keyword>
<accession>A0A3B7R3G1</accession>
<dbReference type="KEGG" id="hyh:D3Y59_16725"/>